<evidence type="ECO:0000313" key="2">
    <source>
        <dbReference type="EnsemblPlants" id="KQK91807"/>
    </source>
</evidence>
<dbReference type="PANTHER" id="PTHR33074:SF102">
    <property type="entry name" value="DUF1618 DOMAIN-CONTAINING PROTEIN"/>
    <property type="match status" value="1"/>
</dbReference>
<dbReference type="HOGENOM" id="CLU_008956_5_3_1"/>
<dbReference type="Proteomes" id="UP000004995">
    <property type="component" value="Unassembled WGS sequence"/>
</dbReference>
<dbReference type="InterPro" id="IPR011676">
    <property type="entry name" value="DUF1618"/>
</dbReference>
<keyword evidence="3" id="KW-1185">Reference proteome</keyword>
<proteinExistence type="predicted"/>
<reference evidence="3" key="1">
    <citation type="journal article" date="2012" name="Nat. Biotechnol.">
        <title>Reference genome sequence of the model plant Setaria.</title>
        <authorList>
            <person name="Bennetzen J.L."/>
            <person name="Schmutz J."/>
            <person name="Wang H."/>
            <person name="Percifield R."/>
            <person name="Hawkins J."/>
            <person name="Pontaroli A.C."/>
            <person name="Estep M."/>
            <person name="Feng L."/>
            <person name="Vaughn J.N."/>
            <person name="Grimwood J."/>
            <person name="Jenkins J."/>
            <person name="Barry K."/>
            <person name="Lindquist E."/>
            <person name="Hellsten U."/>
            <person name="Deshpande S."/>
            <person name="Wang X."/>
            <person name="Wu X."/>
            <person name="Mitros T."/>
            <person name="Triplett J."/>
            <person name="Yang X."/>
            <person name="Ye C.Y."/>
            <person name="Mauro-Herrera M."/>
            <person name="Wang L."/>
            <person name="Li P."/>
            <person name="Sharma M."/>
            <person name="Sharma R."/>
            <person name="Ronald P.C."/>
            <person name="Panaud O."/>
            <person name="Kellogg E.A."/>
            <person name="Brutnell T.P."/>
            <person name="Doust A.N."/>
            <person name="Tuskan G.A."/>
            <person name="Rokhsar D."/>
            <person name="Devos K.M."/>
        </authorList>
    </citation>
    <scope>NUCLEOTIDE SEQUENCE [LARGE SCALE GENOMIC DNA]</scope>
    <source>
        <strain evidence="3">cv. Yugu1</strain>
    </source>
</reference>
<dbReference type="EMBL" id="AGNK02006066">
    <property type="status" value="NOT_ANNOTATED_CDS"/>
    <property type="molecule type" value="Genomic_DNA"/>
</dbReference>
<evidence type="ECO:0000313" key="3">
    <source>
        <dbReference type="Proteomes" id="UP000004995"/>
    </source>
</evidence>
<dbReference type="InParanoid" id="K4AK04"/>
<accession>K4AK04</accession>
<evidence type="ECO:0000259" key="1">
    <source>
        <dbReference type="Pfam" id="PF07762"/>
    </source>
</evidence>
<feature type="domain" description="DUF1618" evidence="1">
    <location>
        <begin position="200"/>
        <end position="351"/>
    </location>
</feature>
<dbReference type="STRING" id="4555.K4AK04"/>
<dbReference type="Gramene" id="KQK91807">
    <property type="protein sequence ID" value="KQK91807"/>
    <property type="gene ID" value="SETIT_039227mg"/>
</dbReference>
<dbReference type="Pfam" id="PF07762">
    <property type="entry name" value="DUF1618"/>
    <property type="match status" value="1"/>
</dbReference>
<dbReference type="PANTHER" id="PTHR33074">
    <property type="entry name" value="EXPRESSED PROTEIN-RELATED"/>
    <property type="match status" value="1"/>
</dbReference>
<protein>
    <recommendedName>
        <fullName evidence="1">DUF1618 domain-containing protein</fullName>
    </recommendedName>
</protein>
<reference evidence="2" key="2">
    <citation type="submission" date="2018-08" db="UniProtKB">
        <authorList>
            <consortium name="EnsemblPlants"/>
        </authorList>
    </citation>
    <scope>IDENTIFICATION</scope>
    <source>
        <strain evidence="2">Yugu1</strain>
    </source>
</reference>
<dbReference type="OMA" id="YVPACES"/>
<dbReference type="eggNOG" id="ENOG502R3XC">
    <property type="taxonomic scope" value="Eukaryota"/>
</dbReference>
<organism evidence="2 3">
    <name type="scientific">Setaria italica</name>
    <name type="common">Foxtail millet</name>
    <name type="synonym">Panicum italicum</name>
    <dbReference type="NCBI Taxonomy" id="4555"/>
    <lineage>
        <taxon>Eukaryota</taxon>
        <taxon>Viridiplantae</taxon>
        <taxon>Streptophyta</taxon>
        <taxon>Embryophyta</taxon>
        <taxon>Tracheophyta</taxon>
        <taxon>Spermatophyta</taxon>
        <taxon>Magnoliopsida</taxon>
        <taxon>Liliopsida</taxon>
        <taxon>Poales</taxon>
        <taxon>Poaceae</taxon>
        <taxon>PACMAD clade</taxon>
        <taxon>Panicoideae</taxon>
        <taxon>Panicodae</taxon>
        <taxon>Paniceae</taxon>
        <taxon>Cenchrinae</taxon>
        <taxon>Setaria</taxon>
    </lineage>
</organism>
<dbReference type="AlphaFoldDB" id="K4AK04"/>
<name>K4AK04_SETIT</name>
<sequence length="425" mass="46209">PPTSSPPPRRGAPALPPGRSCSITAAYVADRKNATYAEATTRTGQTVGVSFWLADPPAVSHLCIHCPGMKATHFEDEPLVVCSAKDIAVIRVAYTFGARPIESMEGIGMDDFDYFVYRAHAEKKPSLQLLPNPKPLFFDRREIVGLLPSADGEDFLMAVLQPRLRLVALLEPPSPGYKDNKHPLHRTHKVITLDGGTLGWVDLGRGILQCNVLDSEPVLRYLKIPGLLASNMPAALVRDVTCSNGVIKLIEIEKRTTRLVTPPARPSKGKRNRAAMEGTCTTAGSYAVDGWAAVTWTRKTGSGRCRDGEAYFSGSSILAALRDNRGTGNLALQNLVIAGPVWSVHGDDVFYLMAKADPKDRNAWAISVNVRTNTLEVAASFAAERDLVFIRRAYHPFALSKYVPACESGSRQRYSASITQSLIGL</sequence>
<dbReference type="EnsemblPlants" id="KQK91807">
    <property type="protein sequence ID" value="KQK91807"/>
    <property type="gene ID" value="SETIT_039227mg"/>
</dbReference>